<proteinExistence type="predicted"/>
<sequence>MPLLLGVSLFLLPGHKILRL</sequence>
<protein>
    <submittedName>
        <fullName evidence="1">Uncharacterized protein</fullName>
    </submittedName>
</protein>
<organism evidence="1">
    <name type="scientific">Arundo donax</name>
    <name type="common">Giant reed</name>
    <name type="synonym">Donax arundinaceus</name>
    <dbReference type="NCBI Taxonomy" id="35708"/>
    <lineage>
        <taxon>Eukaryota</taxon>
        <taxon>Viridiplantae</taxon>
        <taxon>Streptophyta</taxon>
        <taxon>Embryophyta</taxon>
        <taxon>Tracheophyta</taxon>
        <taxon>Spermatophyta</taxon>
        <taxon>Magnoliopsida</taxon>
        <taxon>Liliopsida</taxon>
        <taxon>Poales</taxon>
        <taxon>Poaceae</taxon>
        <taxon>PACMAD clade</taxon>
        <taxon>Arundinoideae</taxon>
        <taxon>Arundineae</taxon>
        <taxon>Arundo</taxon>
    </lineage>
</organism>
<evidence type="ECO:0000313" key="1">
    <source>
        <dbReference type="EMBL" id="JAD45382.1"/>
    </source>
</evidence>
<name>A0A0A9AE55_ARUDO</name>
<reference evidence="1" key="1">
    <citation type="submission" date="2014-09" db="EMBL/GenBank/DDBJ databases">
        <authorList>
            <person name="Magalhaes I.L.F."/>
            <person name="Oliveira U."/>
            <person name="Santos F.R."/>
            <person name="Vidigal T.H.D.A."/>
            <person name="Brescovit A.D."/>
            <person name="Santos A.J."/>
        </authorList>
    </citation>
    <scope>NUCLEOTIDE SEQUENCE</scope>
    <source>
        <tissue evidence="1">Shoot tissue taken approximately 20 cm above the soil surface</tissue>
    </source>
</reference>
<dbReference type="AlphaFoldDB" id="A0A0A9AE55"/>
<dbReference type="EMBL" id="GBRH01252513">
    <property type="protein sequence ID" value="JAD45382.1"/>
    <property type="molecule type" value="Transcribed_RNA"/>
</dbReference>
<reference evidence="1" key="2">
    <citation type="journal article" date="2015" name="Data Brief">
        <title>Shoot transcriptome of the giant reed, Arundo donax.</title>
        <authorList>
            <person name="Barrero R.A."/>
            <person name="Guerrero F.D."/>
            <person name="Moolhuijzen P."/>
            <person name="Goolsby J.A."/>
            <person name="Tidwell J."/>
            <person name="Bellgard S.E."/>
            <person name="Bellgard M.I."/>
        </authorList>
    </citation>
    <scope>NUCLEOTIDE SEQUENCE</scope>
    <source>
        <tissue evidence="1">Shoot tissue taken approximately 20 cm above the soil surface</tissue>
    </source>
</reference>
<accession>A0A0A9AE55</accession>